<evidence type="ECO:0000313" key="2">
    <source>
        <dbReference type="Proteomes" id="UP000032142"/>
    </source>
</evidence>
<dbReference type="AlphaFoldDB" id="A0A0B0PPZ8"/>
<dbReference type="EMBL" id="KN437024">
    <property type="protein sequence ID" value="KHG26514.1"/>
    <property type="molecule type" value="Genomic_DNA"/>
</dbReference>
<evidence type="ECO:0000313" key="1">
    <source>
        <dbReference type="EMBL" id="KHG26514.1"/>
    </source>
</evidence>
<dbReference type="Proteomes" id="UP000032142">
    <property type="component" value="Unassembled WGS sequence"/>
</dbReference>
<keyword evidence="2" id="KW-1185">Reference proteome</keyword>
<reference evidence="2" key="1">
    <citation type="submission" date="2014-09" db="EMBL/GenBank/DDBJ databases">
        <authorList>
            <person name="Mudge J."/>
            <person name="Ramaraj T."/>
            <person name="Lindquist I.E."/>
            <person name="Bharti A.K."/>
            <person name="Sundararajan A."/>
            <person name="Cameron C.T."/>
            <person name="Woodward J.E."/>
            <person name="May G.D."/>
            <person name="Brubaker C."/>
            <person name="Broadhvest J."/>
            <person name="Wilkins T.A."/>
        </authorList>
    </citation>
    <scope>NUCLEOTIDE SEQUENCE</scope>
    <source>
        <strain evidence="2">cv. AKA8401</strain>
    </source>
</reference>
<sequence>MVLHVNTLFLEFVRDFHIS</sequence>
<organism evidence="1 2">
    <name type="scientific">Gossypium arboreum</name>
    <name type="common">Tree cotton</name>
    <name type="synonym">Gossypium nanking</name>
    <dbReference type="NCBI Taxonomy" id="29729"/>
    <lineage>
        <taxon>Eukaryota</taxon>
        <taxon>Viridiplantae</taxon>
        <taxon>Streptophyta</taxon>
        <taxon>Embryophyta</taxon>
        <taxon>Tracheophyta</taxon>
        <taxon>Spermatophyta</taxon>
        <taxon>Magnoliopsida</taxon>
        <taxon>eudicotyledons</taxon>
        <taxon>Gunneridae</taxon>
        <taxon>Pentapetalae</taxon>
        <taxon>rosids</taxon>
        <taxon>malvids</taxon>
        <taxon>Malvales</taxon>
        <taxon>Malvaceae</taxon>
        <taxon>Malvoideae</taxon>
        <taxon>Gossypium</taxon>
    </lineage>
</organism>
<name>A0A0B0PPZ8_GOSAR</name>
<proteinExistence type="predicted"/>
<gene>
    <name evidence="1" type="ORF">F383_33506</name>
</gene>
<protein>
    <submittedName>
        <fullName evidence="1">Uncharacterized protein</fullName>
    </submittedName>
</protein>
<accession>A0A0B0PPZ8</accession>